<evidence type="ECO:0000313" key="2">
    <source>
        <dbReference type="Proteomes" id="UP001050691"/>
    </source>
</evidence>
<organism evidence="1 2">
    <name type="scientific">Clathrus columnatus</name>
    <dbReference type="NCBI Taxonomy" id="1419009"/>
    <lineage>
        <taxon>Eukaryota</taxon>
        <taxon>Fungi</taxon>
        <taxon>Dikarya</taxon>
        <taxon>Basidiomycota</taxon>
        <taxon>Agaricomycotina</taxon>
        <taxon>Agaricomycetes</taxon>
        <taxon>Phallomycetidae</taxon>
        <taxon>Phallales</taxon>
        <taxon>Clathraceae</taxon>
        <taxon>Clathrus</taxon>
    </lineage>
</organism>
<name>A0AAV5A694_9AGAM</name>
<reference evidence="1" key="1">
    <citation type="submission" date="2021-10" db="EMBL/GenBank/DDBJ databases">
        <title>De novo Genome Assembly of Clathrus columnatus (Basidiomycota, Fungi) Using Illumina and Nanopore Sequence Data.</title>
        <authorList>
            <person name="Ogiso-Tanaka E."/>
            <person name="Itagaki H."/>
            <person name="Hosoya T."/>
            <person name="Hosaka K."/>
        </authorList>
    </citation>
    <scope>NUCLEOTIDE SEQUENCE</scope>
    <source>
        <strain evidence="1">MO-923</strain>
    </source>
</reference>
<gene>
    <name evidence="1" type="ORF">Clacol_002983</name>
</gene>
<dbReference type="Proteomes" id="UP001050691">
    <property type="component" value="Unassembled WGS sequence"/>
</dbReference>
<proteinExistence type="predicted"/>
<dbReference type="AlphaFoldDB" id="A0AAV5A694"/>
<comment type="caution">
    <text evidence="1">The sequence shown here is derived from an EMBL/GenBank/DDBJ whole genome shotgun (WGS) entry which is preliminary data.</text>
</comment>
<sequence>MVHRRMLCCIEREHNCYNGSSGKDHDASTETHFDAEDGEDTVGNAFDGIQFRKAILSTVPVVDAQARLVLPRLPVLRPHVRMAHHLRILTALFPTDNSCLKIYDLAVQKARYSETEPTETEFESGMRAYHDIIDILSEYKDDTTNTNVVSA</sequence>
<protein>
    <submittedName>
        <fullName evidence="1">Uncharacterized protein</fullName>
    </submittedName>
</protein>
<evidence type="ECO:0000313" key="1">
    <source>
        <dbReference type="EMBL" id="GJJ08764.1"/>
    </source>
</evidence>
<keyword evidence="2" id="KW-1185">Reference proteome</keyword>
<dbReference type="EMBL" id="BPWL01000003">
    <property type="protein sequence ID" value="GJJ08764.1"/>
    <property type="molecule type" value="Genomic_DNA"/>
</dbReference>
<accession>A0AAV5A694</accession>